<name>A0A4Y2CQG0_ARAVE</name>
<protein>
    <recommendedName>
        <fullName evidence="3">RNase H type-1 domain-containing protein</fullName>
    </recommendedName>
</protein>
<evidence type="ECO:0000313" key="2">
    <source>
        <dbReference type="Proteomes" id="UP000499080"/>
    </source>
</evidence>
<keyword evidence="2" id="KW-1185">Reference proteome</keyword>
<proteinExistence type="predicted"/>
<dbReference type="AlphaFoldDB" id="A0A4Y2CQG0"/>
<dbReference type="OrthoDB" id="6437089at2759"/>
<accession>A0A4Y2CQG0</accession>
<comment type="caution">
    <text evidence="1">The sequence shown here is derived from an EMBL/GenBank/DDBJ whole genome shotgun (WGS) entry which is preliminary data.</text>
</comment>
<dbReference type="EMBL" id="BGPR01000228">
    <property type="protein sequence ID" value="GBM06379.1"/>
    <property type="molecule type" value="Genomic_DNA"/>
</dbReference>
<organism evidence="1 2">
    <name type="scientific">Araneus ventricosus</name>
    <name type="common">Orbweaver spider</name>
    <name type="synonym">Epeira ventricosa</name>
    <dbReference type="NCBI Taxonomy" id="182803"/>
    <lineage>
        <taxon>Eukaryota</taxon>
        <taxon>Metazoa</taxon>
        <taxon>Ecdysozoa</taxon>
        <taxon>Arthropoda</taxon>
        <taxon>Chelicerata</taxon>
        <taxon>Arachnida</taxon>
        <taxon>Araneae</taxon>
        <taxon>Araneomorphae</taxon>
        <taxon>Entelegynae</taxon>
        <taxon>Araneoidea</taxon>
        <taxon>Araneidae</taxon>
        <taxon>Araneus</taxon>
    </lineage>
</organism>
<evidence type="ECO:0008006" key="3">
    <source>
        <dbReference type="Google" id="ProtNLM"/>
    </source>
</evidence>
<gene>
    <name evidence="1" type="ORF">AVEN_266339_1</name>
</gene>
<reference evidence="1 2" key="1">
    <citation type="journal article" date="2019" name="Sci. Rep.">
        <title>Orb-weaving spider Araneus ventricosus genome elucidates the spidroin gene catalogue.</title>
        <authorList>
            <person name="Kono N."/>
            <person name="Nakamura H."/>
            <person name="Ohtoshi R."/>
            <person name="Moran D.A.P."/>
            <person name="Shinohara A."/>
            <person name="Yoshida Y."/>
            <person name="Fujiwara M."/>
            <person name="Mori M."/>
            <person name="Tomita M."/>
            <person name="Arakawa K."/>
        </authorList>
    </citation>
    <scope>NUCLEOTIDE SEQUENCE [LARGE SCALE GENOMIC DNA]</scope>
</reference>
<sequence length="107" mass="12598">MLAEVSKKIHSHKLIEAKDNITIFESEGRINELEIQRLNWEHLEKEDVKMIYTDGSKMDDKVVCNFVSFTTGKEFEHRIYRLSDNCSVFMAEVLAIKLVVEYIIEHH</sequence>
<dbReference type="Proteomes" id="UP000499080">
    <property type="component" value="Unassembled WGS sequence"/>
</dbReference>
<evidence type="ECO:0000313" key="1">
    <source>
        <dbReference type="EMBL" id="GBM06379.1"/>
    </source>
</evidence>